<dbReference type="OrthoDB" id="5241082at2"/>
<name>H0E5N8_9ACTN</name>
<comment type="caution">
    <text evidence="5">The sequence shown here is derived from an EMBL/GenBank/DDBJ whole genome shotgun (WGS) entry which is preliminary data.</text>
</comment>
<evidence type="ECO:0000259" key="3">
    <source>
        <dbReference type="Pfam" id="PF02470"/>
    </source>
</evidence>
<dbReference type="RefSeq" id="WP_007574709.1">
    <property type="nucleotide sequence ID" value="NZ_AGUD01000192.1"/>
</dbReference>
<keyword evidence="2" id="KW-0812">Transmembrane</keyword>
<gene>
    <name evidence="5" type="ORF">PAI11_21350</name>
</gene>
<organism evidence="5 6">
    <name type="scientific">Patulibacter medicamentivorans</name>
    <dbReference type="NCBI Taxonomy" id="1097667"/>
    <lineage>
        <taxon>Bacteria</taxon>
        <taxon>Bacillati</taxon>
        <taxon>Actinomycetota</taxon>
        <taxon>Thermoleophilia</taxon>
        <taxon>Solirubrobacterales</taxon>
        <taxon>Patulibacteraceae</taxon>
        <taxon>Patulibacter</taxon>
    </lineage>
</organism>
<feature type="region of interest" description="Disordered" evidence="1">
    <location>
        <begin position="419"/>
        <end position="447"/>
    </location>
</feature>
<reference evidence="5 6" key="1">
    <citation type="journal article" date="2013" name="Biodegradation">
        <title>Quantitative proteomic analysis of ibuprofen-degrading Patulibacter sp. strain I11.</title>
        <authorList>
            <person name="Almeida B."/>
            <person name="Kjeldal H."/>
            <person name="Lolas I."/>
            <person name="Knudsen A.D."/>
            <person name="Carvalho G."/>
            <person name="Nielsen K.L."/>
            <person name="Barreto Crespo M.T."/>
            <person name="Stensballe A."/>
            <person name="Nielsen J.L."/>
        </authorList>
    </citation>
    <scope>NUCLEOTIDE SEQUENCE [LARGE SCALE GENOMIC DNA]</scope>
    <source>
        <strain evidence="5 6">I11</strain>
    </source>
</reference>
<dbReference type="Pfam" id="PF02470">
    <property type="entry name" value="MlaD"/>
    <property type="match status" value="1"/>
</dbReference>
<dbReference type="PANTHER" id="PTHR33371">
    <property type="entry name" value="INTERMEMBRANE PHOSPHOLIPID TRANSPORT SYSTEM BINDING PROTEIN MLAD-RELATED"/>
    <property type="match status" value="1"/>
</dbReference>
<evidence type="ECO:0000259" key="4">
    <source>
        <dbReference type="Pfam" id="PF11887"/>
    </source>
</evidence>
<evidence type="ECO:0000256" key="1">
    <source>
        <dbReference type="SAM" id="MobiDB-lite"/>
    </source>
</evidence>
<dbReference type="EMBL" id="AGUD01000192">
    <property type="protein sequence ID" value="EHN11001.1"/>
    <property type="molecule type" value="Genomic_DNA"/>
</dbReference>
<dbReference type="InterPro" id="IPR024516">
    <property type="entry name" value="Mce_C"/>
</dbReference>
<evidence type="ECO:0000256" key="2">
    <source>
        <dbReference type="SAM" id="Phobius"/>
    </source>
</evidence>
<accession>H0E5N8</accession>
<keyword evidence="2" id="KW-1133">Transmembrane helix</keyword>
<proteinExistence type="predicted"/>
<feature type="compositionally biased region" description="Basic and acidic residues" evidence="1">
    <location>
        <begin position="435"/>
        <end position="447"/>
    </location>
</feature>
<protein>
    <submittedName>
        <fullName evidence="5">MCE-family protein Mce6D</fullName>
    </submittedName>
</protein>
<feature type="transmembrane region" description="Helical" evidence="2">
    <location>
        <begin position="21"/>
        <end position="39"/>
    </location>
</feature>
<dbReference type="InterPro" id="IPR003399">
    <property type="entry name" value="Mce/MlaD"/>
</dbReference>
<dbReference type="AlphaFoldDB" id="H0E5N8"/>
<feature type="domain" description="Mce/MlaD" evidence="3">
    <location>
        <begin position="51"/>
        <end position="126"/>
    </location>
</feature>
<dbReference type="Pfam" id="PF11887">
    <property type="entry name" value="Mce4_CUP1"/>
    <property type="match status" value="1"/>
</dbReference>
<dbReference type="InterPro" id="IPR052336">
    <property type="entry name" value="MlaD_Phospholipid_Transporter"/>
</dbReference>
<evidence type="ECO:0000313" key="6">
    <source>
        <dbReference type="Proteomes" id="UP000005143"/>
    </source>
</evidence>
<dbReference type="Proteomes" id="UP000005143">
    <property type="component" value="Unassembled WGS sequence"/>
</dbReference>
<keyword evidence="6" id="KW-1185">Reference proteome</keyword>
<keyword evidence="2" id="KW-0472">Membrane</keyword>
<evidence type="ECO:0000313" key="5">
    <source>
        <dbReference type="EMBL" id="EHN11001.1"/>
    </source>
</evidence>
<dbReference type="PANTHER" id="PTHR33371:SF4">
    <property type="entry name" value="INTERMEMBRANE PHOSPHOLIPID TRANSPORT SYSTEM BINDING PROTEIN MLAD"/>
    <property type="match status" value="1"/>
</dbReference>
<feature type="domain" description="Mammalian cell entry C-terminal" evidence="4">
    <location>
        <begin position="134"/>
        <end position="298"/>
    </location>
</feature>
<sequence>MSDKVGLDRLKLELRRATVPGLLFLGLCVAGLFTAVNIVRNLAGDKPWVDYVQYKVAFDNVEGVVPGRHELRIAGVKAGSIADSRLEHGHPVLVLKVEKKYAPLHTNAKVVIRPVTALEDMYVDIVSRGTKSAPVLQASATLPATRTKSMVEVGRVLNVLDEDTRPRLATLLTQLARGTDDRGERMRQAFAQLGPFLEVATQLGDTLNGRRASLARLVHNFGNVTEVLATRDRQLAGFVDQGSKTLATLAQHDRSLSATIGQLPGTLGELRTTFANVRRTETTLDSALRSLRPVAKALPSGLDSLSAFSKDATPAIRSLRPAMRSLVPLAQELPNTAATGERALAPLAKQAKQLDHGTTLLQPCLPLVSTFLNRLNSLLKFGDGGYVPDARASVIVDFHTPLELLKDPDWRIAPPCFKDPEAAYRANGPQTKRLPSRDDAESKESAR</sequence>